<dbReference type="AlphaFoldDB" id="A0A1W6LIK3"/>
<dbReference type="KEGG" id="rgu:A4W93_27670"/>
<dbReference type="STRING" id="946333.A4W93_27670"/>
<organism evidence="3 4">
    <name type="scientific">Piscinibacter gummiphilus</name>
    <dbReference type="NCBI Taxonomy" id="946333"/>
    <lineage>
        <taxon>Bacteria</taxon>
        <taxon>Pseudomonadati</taxon>
        <taxon>Pseudomonadota</taxon>
        <taxon>Betaproteobacteria</taxon>
        <taxon>Burkholderiales</taxon>
        <taxon>Sphaerotilaceae</taxon>
        <taxon>Piscinibacter</taxon>
    </lineage>
</organism>
<gene>
    <name evidence="3" type="ORF">A4W93_27670</name>
</gene>
<evidence type="ECO:0000313" key="4">
    <source>
        <dbReference type="Proteomes" id="UP000193427"/>
    </source>
</evidence>
<evidence type="ECO:0000313" key="3">
    <source>
        <dbReference type="EMBL" id="ARN24085.1"/>
    </source>
</evidence>
<feature type="domain" description="Thioredoxin" evidence="2">
    <location>
        <begin position="23"/>
        <end position="191"/>
    </location>
</feature>
<dbReference type="InterPro" id="IPR013766">
    <property type="entry name" value="Thioredoxin_domain"/>
</dbReference>
<dbReference type="InterPro" id="IPR000866">
    <property type="entry name" value="AhpC/TSA"/>
</dbReference>
<dbReference type="Gene3D" id="3.40.30.10">
    <property type="entry name" value="Glutaredoxin"/>
    <property type="match status" value="1"/>
</dbReference>
<dbReference type="SUPFAM" id="SSF52833">
    <property type="entry name" value="Thioredoxin-like"/>
    <property type="match status" value="1"/>
</dbReference>
<dbReference type="EMBL" id="CP015118">
    <property type="protein sequence ID" value="ARN24085.1"/>
    <property type="molecule type" value="Genomic_DNA"/>
</dbReference>
<accession>A0A1W6LIK3</accession>
<dbReference type="GO" id="GO:0016209">
    <property type="term" value="F:antioxidant activity"/>
    <property type="evidence" value="ECO:0007669"/>
    <property type="project" value="InterPro"/>
</dbReference>
<dbReference type="CDD" id="cd02970">
    <property type="entry name" value="PRX_like2"/>
    <property type="match status" value="1"/>
</dbReference>
<name>A0A1W6LIK3_9BURK</name>
<sequence length="191" mass="20573">MPWPGLDRAAELLRSTGVGEHARRTGDRAPSGHVLDRQGGRVRLPDLWRDGPVVMLFFRGGWCRTCDLQLRAWRRQRDALAALGFRLVAVSPQQPDPQGECFGFDLLSDPDLAAANGFGIAFTLPPDAVDLYAANGIDIPVLNGNGLWVLPIPAVYVVGADGVVRFAYVEGDSPEGVRPEDVLVAMTTGVA</sequence>
<evidence type="ECO:0000259" key="2">
    <source>
        <dbReference type="PROSITE" id="PS51352"/>
    </source>
</evidence>
<dbReference type="Pfam" id="PF00578">
    <property type="entry name" value="AhpC-TSA"/>
    <property type="match status" value="1"/>
</dbReference>
<dbReference type="InterPro" id="IPR036249">
    <property type="entry name" value="Thioredoxin-like_sf"/>
</dbReference>
<keyword evidence="4" id="KW-1185">Reference proteome</keyword>
<dbReference type="PROSITE" id="PS51352">
    <property type="entry name" value="THIOREDOXIN_2"/>
    <property type="match status" value="1"/>
</dbReference>
<protein>
    <recommendedName>
        <fullName evidence="2">Thioredoxin domain-containing protein</fullName>
    </recommendedName>
</protein>
<dbReference type="GO" id="GO:0016491">
    <property type="term" value="F:oxidoreductase activity"/>
    <property type="evidence" value="ECO:0007669"/>
    <property type="project" value="InterPro"/>
</dbReference>
<dbReference type="Proteomes" id="UP000193427">
    <property type="component" value="Chromosome"/>
</dbReference>
<feature type="region of interest" description="Disordered" evidence="1">
    <location>
        <begin position="17"/>
        <end position="37"/>
    </location>
</feature>
<reference evidence="3 4" key="1">
    <citation type="submission" date="2016-04" db="EMBL/GenBank/DDBJ databases">
        <title>Complete genome sequence of natural rubber-degrading, novel Gram-negative bacterium, Rhizobacter gummiphilus strain NS21.</title>
        <authorList>
            <person name="Tabata M."/>
            <person name="Kasai D."/>
            <person name="Fukuda M."/>
        </authorList>
    </citation>
    <scope>NUCLEOTIDE SEQUENCE [LARGE SCALE GENOMIC DNA]</scope>
    <source>
        <strain evidence="3 4">NS21</strain>
    </source>
</reference>
<proteinExistence type="predicted"/>
<evidence type="ECO:0000256" key="1">
    <source>
        <dbReference type="SAM" id="MobiDB-lite"/>
    </source>
</evidence>